<sequence length="149" mass="16705">MKPSEIRELILAERGKVVGLLDQAWLAAEAVIDGKEDFQVLHSLAHGLEDALVDLFDEEEEILEPALRQTDSWGDVRAMRLEAFLRGQRKAVHGTCGEVAKGRMHPRRAAEEIMALVDAVRERLARSEHEFLSPDLLRDDLVSIRQTGG</sequence>
<evidence type="ECO:0008006" key="3">
    <source>
        <dbReference type="Google" id="ProtNLM"/>
    </source>
</evidence>
<protein>
    <recommendedName>
        <fullName evidence="3">HPt domain-containing protein</fullName>
    </recommendedName>
</protein>
<name>A0A0K1PE04_9BACT</name>
<dbReference type="KEGG" id="vin:AKJ08_2043"/>
<dbReference type="EMBL" id="CP012332">
    <property type="protein sequence ID" value="AKU91656.1"/>
    <property type="molecule type" value="Genomic_DNA"/>
</dbReference>
<dbReference type="AlphaFoldDB" id="A0A0K1PE04"/>
<dbReference type="Proteomes" id="UP000055590">
    <property type="component" value="Chromosome"/>
</dbReference>
<reference evidence="1 2" key="1">
    <citation type="submission" date="2015-08" db="EMBL/GenBank/DDBJ databases">
        <authorList>
            <person name="Babu N.S."/>
            <person name="Beckwith C.J."/>
            <person name="Beseler K.G."/>
            <person name="Brison A."/>
            <person name="Carone J.V."/>
            <person name="Caskin T.P."/>
            <person name="Diamond M."/>
            <person name="Durham M.E."/>
            <person name="Foxe J.M."/>
            <person name="Go M."/>
            <person name="Henderson B.A."/>
            <person name="Jones I.B."/>
            <person name="McGettigan J.A."/>
            <person name="Micheletti S.J."/>
            <person name="Nasrallah M.E."/>
            <person name="Ortiz D."/>
            <person name="Piller C.R."/>
            <person name="Privatt S.R."/>
            <person name="Schneider S.L."/>
            <person name="Sharp S."/>
            <person name="Smith T.C."/>
            <person name="Stanton J.D."/>
            <person name="Ullery H.E."/>
            <person name="Wilson R.J."/>
            <person name="Serrano M.G."/>
            <person name="Buck G."/>
            <person name="Lee V."/>
            <person name="Wang Y."/>
            <person name="Carvalho R."/>
            <person name="Voegtly L."/>
            <person name="Shi R."/>
            <person name="Duckworth R."/>
            <person name="Johnson A."/>
            <person name="Loviza R."/>
            <person name="Walstead R."/>
            <person name="Shah Z."/>
            <person name="Kiflezghi M."/>
            <person name="Wade K."/>
            <person name="Ball S.L."/>
            <person name="Bradley K.W."/>
            <person name="Asai D.J."/>
            <person name="Bowman C.A."/>
            <person name="Russell D.A."/>
            <person name="Pope W.H."/>
            <person name="Jacobs-Sera D."/>
            <person name="Hendrix R.W."/>
            <person name="Hatfull G.F."/>
        </authorList>
    </citation>
    <scope>NUCLEOTIDE SEQUENCE [LARGE SCALE GENOMIC DNA]</scope>
    <source>
        <strain evidence="1 2">DSM 27710</strain>
    </source>
</reference>
<proteinExistence type="predicted"/>
<organism evidence="1 2">
    <name type="scientific">Vulgatibacter incomptus</name>
    <dbReference type="NCBI Taxonomy" id="1391653"/>
    <lineage>
        <taxon>Bacteria</taxon>
        <taxon>Pseudomonadati</taxon>
        <taxon>Myxococcota</taxon>
        <taxon>Myxococcia</taxon>
        <taxon>Myxococcales</taxon>
        <taxon>Cystobacterineae</taxon>
        <taxon>Vulgatibacteraceae</taxon>
        <taxon>Vulgatibacter</taxon>
    </lineage>
</organism>
<evidence type="ECO:0000313" key="2">
    <source>
        <dbReference type="Proteomes" id="UP000055590"/>
    </source>
</evidence>
<evidence type="ECO:0000313" key="1">
    <source>
        <dbReference type="EMBL" id="AKU91656.1"/>
    </source>
</evidence>
<accession>A0A0K1PE04</accession>
<keyword evidence="2" id="KW-1185">Reference proteome</keyword>
<gene>
    <name evidence="1" type="ORF">AKJ08_2043</name>
</gene>
<dbReference type="RefSeq" id="WP_050725941.1">
    <property type="nucleotide sequence ID" value="NZ_CP012332.1"/>
</dbReference>